<reference evidence="1 2" key="2">
    <citation type="submission" date="2018-02" db="EMBL/GenBank/DDBJ databases">
        <title>Whole genome sequencing analysis of Streptococcus pluranimalium isolated from cattle infected mastitis in China.</title>
        <authorList>
            <person name="Zhang J.-R."/>
            <person name="Hu G.-Z."/>
        </authorList>
    </citation>
    <scope>NUCLEOTIDE SEQUENCE [LARGE SCALE GENOMIC DNA]</scope>
    <source>
        <strain evidence="1 2">TH11417</strain>
    </source>
</reference>
<dbReference type="GO" id="GO:0016791">
    <property type="term" value="F:phosphatase activity"/>
    <property type="evidence" value="ECO:0007669"/>
    <property type="project" value="UniProtKB-ARBA"/>
</dbReference>
<dbReference type="GO" id="GO:0005829">
    <property type="term" value="C:cytosol"/>
    <property type="evidence" value="ECO:0007669"/>
    <property type="project" value="TreeGrafter"/>
</dbReference>
<dbReference type="SUPFAM" id="SSF56784">
    <property type="entry name" value="HAD-like"/>
    <property type="match status" value="1"/>
</dbReference>
<dbReference type="InterPro" id="IPR000150">
    <property type="entry name" value="Cof"/>
</dbReference>
<dbReference type="Gene3D" id="3.40.50.1000">
    <property type="entry name" value="HAD superfamily/HAD-like"/>
    <property type="match status" value="1"/>
</dbReference>
<dbReference type="SFLD" id="SFLDG01144">
    <property type="entry name" value="C2.B.4:_PGP_Like"/>
    <property type="match status" value="1"/>
</dbReference>
<dbReference type="InterPro" id="IPR023214">
    <property type="entry name" value="HAD_sf"/>
</dbReference>
<keyword evidence="2" id="KW-1185">Reference proteome</keyword>
<sequence>MTVTVFATDMDGTFLNSQNDYDRLRFKKIFEEMQASGVRFVAISGNQYHQIRSFFKDVENQMTIVGDNGAYIVEKGVLLKSLTISTDVIRQVIAFVEKEIPQSQLLLSGEKSAYVKTSMPQADKDYFKLYYHQFKEVPSFETLPDDNFLKLSINIPPEKTDTINAYFNKAFPGQITGTSSGNGNIDLIATGVHKGAALGYLLAKWGLSSDQLATFGDGGNDIEMLAMTDYSYAMANGSDKVKAVANFQALSNDQSGVLTVIEDLLCK</sequence>
<dbReference type="RefSeq" id="WP_104968241.1">
    <property type="nucleotide sequence ID" value="NZ_CP025536.1"/>
</dbReference>
<proteinExistence type="predicted"/>
<dbReference type="GeneID" id="98393697"/>
<reference evidence="1 2" key="1">
    <citation type="submission" date="2017-12" db="EMBL/GenBank/DDBJ databases">
        <authorList>
            <person name="Hurst M.R.H."/>
        </authorList>
    </citation>
    <scope>NUCLEOTIDE SEQUENCE [LARGE SCALE GENOMIC DNA]</scope>
    <source>
        <strain evidence="1 2">TH11417</strain>
    </source>
</reference>
<dbReference type="Gene3D" id="3.30.1240.10">
    <property type="match status" value="1"/>
</dbReference>
<dbReference type="InterPro" id="IPR036412">
    <property type="entry name" value="HAD-like_sf"/>
</dbReference>
<dbReference type="NCBIfam" id="TIGR01484">
    <property type="entry name" value="HAD-SF-IIB"/>
    <property type="match status" value="1"/>
</dbReference>
<accession>A0A2L0D5P1</accession>
<dbReference type="OrthoDB" id="9814970at2"/>
<dbReference type="Pfam" id="PF08282">
    <property type="entry name" value="Hydrolase_3"/>
    <property type="match status" value="1"/>
</dbReference>
<evidence type="ECO:0000313" key="1">
    <source>
        <dbReference type="EMBL" id="AUW96919.1"/>
    </source>
</evidence>
<dbReference type="GO" id="GO:0000287">
    <property type="term" value="F:magnesium ion binding"/>
    <property type="evidence" value="ECO:0007669"/>
    <property type="project" value="TreeGrafter"/>
</dbReference>
<dbReference type="EMBL" id="CP025536">
    <property type="protein sequence ID" value="AUW96919.1"/>
    <property type="molecule type" value="Genomic_DNA"/>
</dbReference>
<organism evidence="1 2">
    <name type="scientific">Streptococcus pluranimalium</name>
    <dbReference type="NCBI Taxonomy" id="82348"/>
    <lineage>
        <taxon>Bacteria</taxon>
        <taxon>Bacillati</taxon>
        <taxon>Bacillota</taxon>
        <taxon>Bacilli</taxon>
        <taxon>Lactobacillales</taxon>
        <taxon>Streptococcaceae</taxon>
        <taxon>Streptococcus</taxon>
    </lineage>
</organism>
<dbReference type="CDD" id="cd07518">
    <property type="entry name" value="HAD_YbiV-Like"/>
    <property type="match status" value="1"/>
</dbReference>
<dbReference type="Proteomes" id="UP000238956">
    <property type="component" value="Chromosome"/>
</dbReference>
<dbReference type="KEGG" id="splr:C0J00_07210"/>
<evidence type="ECO:0000313" key="2">
    <source>
        <dbReference type="Proteomes" id="UP000238956"/>
    </source>
</evidence>
<keyword evidence="1" id="KW-0378">Hydrolase</keyword>
<dbReference type="PANTHER" id="PTHR10000">
    <property type="entry name" value="PHOSPHOSERINE PHOSPHATASE"/>
    <property type="match status" value="1"/>
</dbReference>
<dbReference type="AlphaFoldDB" id="A0A2L0D5P1"/>
<dbReference type="NCBIfam" id="TIGR00099">
    <property type="entry name" value="Cof-subfamily"/>
    <property type="match status" value="1"/>
</dbReference>
<protein>
    <submittedName>
        <fullName evidence="1">Hydrolase</fullName>
    </submittedName>
</protein>
<dbReference type="PANTHER" id="PTHR10000:SF53">
    <property type="entry name" value="5-AMINO-6-(5-PHOSPHO-D-RIBITYLAMINO)URACIL PHOSPHATASE YBJI-RELATED"/>
    <property type="match status" value="1"/>
</dbReference>
<dbReference type="InterPro" id="IPR006379">
    <property type="entry name" value="HAD-SF_hydro_IIB"/>
</dbReference>
<dbReference type="SFLD" id="SFLDS00003">
    <property type="entry name" value="Haloacid_Dehalogenase"/>
    <property type="match status" value="1"/>
</dbReference>
<name>A0A2L0D5P1_9STRE</name>
<dbReference type="SFLD" id="SFLDG01140">
    <property type="entry name" value="C2.B:_Phosphomannomutase_and_P"/>
    <property type="match status" value="1"/>
</dbReference>
<gene>
    <name evidence="1" type="ORF">C0J00_07210</name>
</gene>